<accession>A0ABU9B9F6</accession>
<dbReference type="Proteomes" id="UP001368500">
    <property type="component" value="Unassembled WGS sequence"/>
</dbReference>
<protein>
    <submittedName>
        <fullName evidence="7">Methyl-accepting chemotaxis protein</fullName>
    </submittedName>
</protein>
<comment type="caution">
    <text evidence="7">The sequence shown here is derived from an EMBL/GenBank/DDBJ whole genome shotgun (WGS) entry which is preliminary data.</text>
</comment>
<gene>
    <name evidence="7" type="ORF">AACH11_11135</name>
</gene>
<dbReference type="PANTHER" id="PTHR43531:SF14">
    <property type="entry name" value="METHYL-ACCEPTING CHEMOTAXIS PROTEIN I-RELATED"/>
    <property type="match status" value="1"/>
</dbReference>
<dbReference type="PANTHER" id="PTHR43531">
    <property type="entry name" value="PROTEIN ICFG"/>
    <property type="match status" value="1"/>
</dbReference>
<feature type="compositionally biased region" description="Low complexity" evidence="4">
    <location>
        <begin position="291"/>
        <end position="302"/>
    </location>
</feature>
<feature type="domain" description="HAMP" evidence="6">
    <location>
        <begin position="210"/>
        <end position="262"/>
    </location>
</feature>
<organism evidence="7 8">
    <name type="scientific">Pseudaquabacterium rugosum</name>
    <dbReference type="NCBI Taxonomy" id="2984194"/>
    <lineage>
        <taxon>Bacteria</taxon>
        <taxon>Pseudomonadati</taxon>
        <taxon>Pseudomonadota</taxon>
        <taxon>Betaproteobacteria</taxon>
        <taxon>Burkholderiales</taxon>
        <taxon>Sphaerotilaceae</taxon>
        <taxon>Pseudaquabacterium</taxon>
    </lineage>
</organism>
<keyword evidence="3" id="KW-0807">Transducer</keyword>
<name>A0ABU9B9F6_9BURK</name>
<dbReference type="CDD" id="cd11386">
    <property type="entry name" value="MCP_signal"/>
    <property type="match status" value="1"/>
</dbReference>
<feature type="region of interest" description="Disordered" evidence="4">
    <location>
        <begin position="281"/>
        <end position="335"/>
    </location>
</feature>
<dbReference type="Pfam" id="PF00015">
    <property type="entry name" value="MCPsignal"/>
    <property type="match status" value="1"/>
</dbReference>
<sequence length="511" mass="54394">MSWMSSWRISTRIAFGFGLMVLLLGAVMGLTLRNLSAVEHDTQELVGEQAERLALATEWRQNIAVNGNRALAIGLAQESNLGAHLSNAMKALTERTSVIQKRFTALETSTEGKAVLAELGAMRDRYLGVRNRMMEQGLETAEAVLRAEDFKTTLDQYMAMADKLVAYERRRSEASAELVAAQLSAARWQFIGTLVVAALVAVGMGLTLVRSISQPLDALQRTAERIADGDLSQALPPGAAHELGRLQTAMGRMQQGLRDLVREVRGASDAIRTASQEVAAGNTDLSHRTESAASQLQQTASSMEELAGTVRQSAETAGEAGRSADEARDAADRGGQTVASVVQTMSRISDASRRIAEITGVIDGIAFQTNILALNAAVEAARAGEQGRGFAVVAAEVRSLAQRSAAAAREIKGLIADSVERVDEGSRLVGDAGRTMGEIVQTVQRVDALIGEISVAAREQSQGLDQVNGAVADIDRSTQQNAALVEQSAAASDSLQQQATRLSEVVGRFRV</sequence>
<evidence type="ECO:0000256" key="2">
    <source>
        <dbReference type="ARBA" id="ARBA00029447"/>
    </source>
</evidence>
<reference evidence="7 8" key="1">
    <citation type="submission" date="2024-04" db="EMBL/GenBank/DDBJ databases">
        <title>Novel species of the genus Ideonella isolated from streams.</title>
        <authorList>
            <person name="Lu H."/>
        </authorList>
    </citation>
    <scope>NUCLEOTIDE SEQUENCE [LARGE SCALE GENOMIC DNA]</scope>
    <source>
        <strain evidence="7 8">BYS139W</strain>
    </source>
</reference>
<evidence type="ECO:0000259" key="6">
    <source>
        <dbReference type="PROSITE" id="PS50885"/>
    </source>
</evidence>
<dbReference type="InterPro" id="IPR051310">
    <property type="entry name" value="MCP_chemotaxis"/>
</dbReference>
<evidence type="ECO:0000313" key="8">
    <source>
        <dbReference type="Proteomes" id="UP001368500"/>
    </source>
</evidence>
<dbReference type="Pfam" id="PF00672">
    <property type="entry name" value="HAMP"/>
    <property type="match status" value="1"/>
</dbReference>
<dbReference type="CDD" id="cd06225">
    <property type="entry name" value="HAMP"/>
    <property type="match status" value="1"/>
</dbReference>
<evidence type="ECO:0000256" key="4">
    <source>
        <dbReference type="SAM" id="MobiDB-lite"/>
    </source>
</evidence>
<dbReference type="RefSeq" id="WP_341374296.1">
    <property type="nucleotide sequence ID" value="NZ_JBBUTF010000008.1"/>
</dbReference>
<evidence type="ECO:0000259" key="5">
    <source>
        <dbReference type="PROSITE" id="PS50111"/>
    </source>
</evidence>
<dbReference type="InterPro" id="IPR024478">
    <property type="entry name" value="HlyB_4HB_MCP"/>
</dbReference>
<evidence type="ECO:0000256" key="1">
    <source>
        <dbReference type="ARBA" id="ARBA00022481"/>
    </source>
</evidence>
<dbReference type="Pfam" id="PF12729">
    <property type="entry name" value="4HB_MCP_1"/>
    <property type="match status" value="1"/>
</dbReference>
<keyword evidence="8" id="KW-1185">Reference proteome</keyword>
<dbReference type="PROSITE" id="PS50111">
    <property type="entry name" value="CHEMOTAXIS_TRANSDUC_2"/>
    <property type="match status" value="1"/>
</dbReference>
<dbReference type="Gene3D" id="1.10.287.950">
    <property type="entry name" value="Methyl-accepting chemotaxis protein"/>
    <property type="match status" value="1"/>
</dbReference>
<feature type="domain" description="Methyl-accepting transducer" evidence="5">
    <location>
        <begin position="267"/>
        <end position="496"/>
    </location>
</feature>
<keyword evidence="1" id="KW-0488">Methylation</keyword>
<comment type="similarity">
    <text evidence="2">Belongs to the methyl-accepting chemotaxis (MCP) protein family.</text>
</comment>
<dbReference type="PROSITE" id="PS50885">
    <property type="entry name" value="HAMP"/>
    <property type="match status" value="1"/>
</dbReference>
<evidence type="ECO:0000256" key="3">
    <source>
        <dbReference type="PROSITE-ProRule" id="PRU00284"/>
    </source>
</evidence>
<dbReference type="EMBL" id="JBBUTF010000008">
    <property type="protein sequence ID" value="MEK8026513.1"/>
    <property type="molecule type" value="Genomic_DNA"/>
</dbReference>
<dbReference type="SMART" id="SM00304">
    <property type="entry name" value="HAMP"/>
    <property type="match status" value="1"/>
</dbReference>
<dbReference type="SUPFAM" id="SSF58104">
    <property type="entry name" value="Methyl-accepting chemotaxis protein (MCP) signaling domain"/>
    <property type="match status" value="1"/>
</dbReference>
<dbReference type="SMART" id="SM00283">
    <property type="entry name" value="MA"/>
    <property type="match status" value="1"/>
</dbReference>
<dbReference type="CDD" id="cd19411">
    <property type="entry name" value="MCP2201-like_sensor"/>
    <property type="match status" value="1"/>
</dbReference>
<dbReference type="InterPro" id="IPR004089">
    <property type="entry name" value="MCPsignal_dom"/>
</dbReference>
<feature type="compositionally biased region" description="Basic and acidic residues" evidence="4">
    <location>
        <begin position="322"/>
        <end position="332"/>
    </location>
</feature>
<dbReference type="InterPro" id="IPR047347">
    <property type="entry name" value="YvaQ-like_sensor"/>
</dbReference>
<dbReference type="InterPro" id="IPR003660">
    <property type="entry name" value="HAMP_dom"/>
</dbReference>
<proteinExistence type="inferred from homology"/>
<evidence type="ECO:0000313" key="7">
    <source>
        <dbReference type="EMBL" id="MEK8026513.1"/>
    </source>
</evidence>